<keyword evidence="6" id="KW-1185">Reference proteome</keyword>
<evidence type="ECO:0000313" key="6">
    <source>
        <dbReference type="Proteomes" id="UP000182248"/>
    </source>
</evidence>
<keyword evidence="2" id="KW-0238">DNA-binding</keyword>
<dbReference type="STRING" id="1150368.SAMN02927921_01547"/>
<organism evidence="5 6">
    <name type="scientific">Sinomicrobium oceani</name>
    <dbReference type="NCBI Taxonomy" id="1150368"/>
    <lineage>
        <taxon>Bacteria</taxon>
        <taxon>Pseudomonadati</taxon>
        <taxon>Bacteroidota</taxon>
        <taxon>Flavobacteriia</taxon>
        <taxon>Flavobacteriales</taxon>
        <taxon>Flavobacteriaceae</taxon>
        <taxon>Sinomicrobium</taxon>
    </lineage>
</organism>
<dbReference type="InterPro" id="IPR010982">
    <property type="entry name" value="Lambda_DNA-bd_dom_sf"/>
</dbReference>
<dbReference type="InterPro" id="IPR000843">
    <property type="entry name" value="HTH_LacI"/>
</dbReference>
<dbReference type="OrthoDB" id="628703at2"/>
<dbReference type="PANTHER" id="PTHR30146">
    <property type="entry name" value="LACI-RELATED TRANSCRIPTIONAL REPRESSOR"/>
    <property type="match status" value="1"/>
</dbReference>
<dbReference type="Proteomes" id="UP000182248">
    <property type="component" value="Unassembled WGS sequence"/>
</dbReference>
<dbReference type="PANTHER" id="PTHR30146:SF144">
    <property type="entry name" value="LACI-FAMILY TRANSCRIPTION REGULATOR"/>
    <property type="match status" value="1"/>
</dbReference>
<dbReference type="GO" id="GO:0000976">
    <property type="term" value="F:transcription cis-regulatory region binding"/>
    <property type="evidence" value="ECO:0007669"/>
    <property type="project" value="TreeGrafter"/>
</dbReference>
<keyword evidence="1" id="KW-0805">Transcription regulation</keyword>
<evidence type="ECO:0000256" key="2">
    <source>
        <dbReference type="ARBA" id="ARBA00023125"/>
    </source>
</evidence>
<dbReference type="SMART" id="SM00354">
    <property type="entry name" value="HTH_LACI"/>
    <property type="match status" value="1"/>
</dbReference>
<dbReference type="PROSITE" id="PS50932">
    <property type="entry name" value="HTH_LACI_2"/>
    <property type="match status" value="1"/>
</dbReference>
<sequence length="349" mass="39563">MKEPIGIKQIAKLAEVSIGTVDRVLHNRGGVSKITEQKILDVIRKTGYRKNTVASRLRLGTHKKVRIACLVPEAASHWKYWQFPKRGMDRAAAELHDHGIELSYFYFSEPSAFLERSKVILDKGFEGIVTVPFFTAESNALLRGAQVNQVPVVFLDTEVSLDFPGWFICQHAHRAGEVAGRLLQGLVGLGGIYLVLNIINAKGLHENNRQRESGFRKFLNTHDKKEIAEVVTINYPLDQPLETMPGMERLLLDKRRKGVFVTNSRAYMLPPVFRHYGVTGIPVVGFDLNEENLECLRREEISFLINQKPEYQGYHAVRGLFKFLTEKDASGLHVDIPVEIVVRENLHLV</sequence>
<dbReference type="SUPFAM" id="SSF47413">
    <property type="entry name" value="lambda repressor-like DNA-binding domains"/>
    <property type="match status" value="1"/>
</dbReference>
<reference evidence="5 6" key="1">
    <citation type="submission" date="2016-11" db="EMBL/GenBank/DDBJ databases">
        <authorList>
            <person name="Jaros S."/>
            <person name="Januszkiewicz K."/>
            <person name="Wedrychowicz H."/>
        </authorList>
    </citation>
    <scope>NUCLEOTIDE SEQUENCE [LARGE SCALE GENOMIC DNA]</scope>
    <source>
        <strain evidence="5 6">CGMCC 1.12145</strain>
    </source>
</reference>
<dbReference type="Gene3D" id="1.10.260.40">
    <property type="entry name" value="lambda repressor-like DNA-binding domains"/>
    <property type="match status" value="1"/>
</dbReference>
<dbReference type="InterPro" id="IPR028082">
    <property type="entry name" value="Peripla_BP_I"/>
</dbReference>
<dbReference type="CDD" id="cd01392">
    <property type="entry name" value="HTH_LacI"/>
    <property type="match status" value="1"/>
</dbReference>
<dbReference type="EMBL" id="FPJE01000007">
    <property type="protein sequence ID" value="SFW41445.1"/>
    <property type="molecule type" value="Genomic_DNA"/>
</dbReference>
<dbReference type="InterPro" id="IPR025997">
    <property type="entry name" value="SBP_2_dom"/>
</dbReference>
<evidence type="ECO:0000313" key="5">
    <source>
        <dbReference type="EMBL" id="SFW41445.1"/>
    </source>
</evidence>
<dbReference type="SUPFAM" id="SSF53822">
    <property type="entry name" value="Periplasmic binding protein-like I"/>
    <property type="match status" value="1"/>
</dbReference>
<dbReference type="GO" id="GO:0003700">
    <property type="term" value="F:DNA-binding transcription factor activity"/>
    <property type="evidence" value="ECO:0007669"/>
    <property type="project" value="TreeGrafter"/>
</dbReference>
<evidence type="ECO:0000259" key="4">
    <source>
        <dbReference type="PROSITE" id="PS50932"/>
    </source>
</evidence>
<evidence type="ECO:0000256" key="1">
    <source>
        <dbReference type="ARBA" id="ARBA00023015"/>
    </source>
</evidence>
<dbReference type="Pfam" id="PF13407">
    <property type="entry name" value="Peripla_BP_4"/>
    <property type="match status" value="1"/>
</dbReference>
<evidence type="ECO:0000256" key="3">
    <source>
        <dbReference type="ARBA" id="ARBA00023163"/>
    </source>
</evidence>
<proteinExistence type="predicted"/>
<feature type="domain" description="HTH lacI-type" evidence="4">
    <location>
        <begin position="5"/>
        <end position="59"/>
    </location>
</feature>
<dbReference type="AlphaFoldDB" id="A0A1K1P1W1"/>
<dbReference type="Pfam" id="PF00356">
    <property type="entry name" value="LacI"/>
    <property type="match status" value="1"/>
</dbReference>
<keyword evidence="3" id="KW-0804">Transcription</keyword>
<accession>A0A1K1P1W1</accession>
<name>A0A1K1P1W1_9FLAO</name>
<dbReference type="RefSeq" id="WP_072316783.1">
    <property type="nucleotide sequence ID" value="NZ_FPJE01000007.1"/>
</dbReference>
<protein>
    <submittedName>
        <fullName evidence="5">Transcriptional regulator, LacI family</fullName>
    </submittedName>
</protein>
<gene>
    <name evidence="5" type="ORF">SAMN02927921_01547</name>
</gene>
<dbReference type="Gene3D" id="3.40.50.2300">
    <property type="match status" value="2"/>
</dbReference>